<evidence type="ECO:0000313" key="3">
    <source>
        <dbReference type="EMBL" id="KAJ2903357.1"/>
    </source>
</evidence>
<feature type="region of interest" description="Disordered" evidence="2">
    <location>
        <begin position="246"/>
        <end position="265"/>
    </location>
</feature>
<feature type="region of interest" description="Disordered" evidence="2">
    <location>
        <begin position="439"/>
        <end position="487"/>
    </location>
</feature>
<comment type="caution">
    <text evidence="3">The sequence shown here is derived from an EMBL/GenBank/DDBJ whole genome shotgun (WGS) entry which is preliminary data.</text>
</comment>
<dbReference type="Proteomes" id="UP001201980">
    <property type="component" value="Unassembled WGS sequence"/>
</dbReference>
<organism evidence="3 4">
    <name type="scientific">Zalerion maritima</name>
    <dbReference type="NCBI Taxonomy" id="339359"/>
    <lineage>
        <taxon>Eukaryota</taxon>
        <taxon>Fungi</taxon>
        <taxon>Dikarya</taxon>
        <taxon>Ascomycota</taxon>
        <taxon>Pezizomycotina</taxon>
        <taxon>Sordariomycetes</taxon>
        <taxon>Lulworthiomycetidae</taxon>
        <taxon>Lulworthiales</taxon>
        <taxon>Lulworthiaceae</taxon>
        <taxon>Zalerion</taxon>
    </lineage>
</organism>
<gene>
    <name evidence="3" type="ORF">MKZ38_010022</name>
</gene>
<reference evidence="3" key="1">
    <citation type="submission" date="2022-07" db="EMBL/GenBank/DDBJ databases">
        <title>Draft genome sequence of Zalerion maritima ATCC 34329, a (micro)plastics degrading marine fungus.</title>
        <authorList>
            <person name="Paco A."/>
            <person name="Goncalves M.F.M."/>
            <person name="Rocha-Santos T.A.P."/>
            <person name="Alves A."/>
        </authorList>
    </citation>
    <scope>NUCLEOTIDE SEQUENCE</scope>
    <source>
        <strain evidence="3">ATCC 34329</strain>
    </source>
</reference>
<feature type="compositionally biased region" description="Low complexity" evidence="2">
    <location>
        <begin position="301"/>
        <end position="317"/>
    </location>
</feature>
<dbReference type="AlphaFoldDB" id="A0AAD5WVD2"/>
<evidence type="ECO:0000313" key="4">
    <source>
        <dbReference type="Proteomes" id="UP001201980"/>
    </source>
</evidence>
<feature type="compositionally biased region" description="Low complexity" evidence="2">
    <location>
        <begin position="127"/>
        <end position="142"/>
    </location>
</feature>
<feature type="region of interest" description="Disordered" evidence="2">
    <location>
        <begin position="301"/>
        <end position="326"/>
    </location>
</feature>
<keyword evidence="1" id="KW-0175">Coiled coil</keyword>
<dbReference type="EMBL" id="JAKWBI020000083">
    <property type="protein sequence ID" value="KAJ2903357.1"/>
    <property type="molecule type" value="Genomic_DNA"/>
</dbReference>
<feature type="coiled-coil region" evidence="1">
    <location>
        <begin position="170"/>
        <end position="204"/>
    </location>
</feature>
<feature type="compositionally biased region" description="Basic and acidic residues" evidence="2">
    <location>
        <begin position="359"/>
        <end position="372"/>
    </location>
</feature>
<feature type="region of interest" description="Disordered" evidence="2">
    <location>
        <begin position="215"/>
        <end position="241"/>
    </location>
</feature>
<feature type="compositionally biased region" description="Polar residues" evidence="2">
    <location>
        <begin position="374"/>
        <end position="383"/>
    </location>
</feature>
<protein>
    <submittedName>
        <fullName evidence="3">Uncharacterized protein</fullName>
    </submittedName>
</protein>
<feature type="region of interest" description="Disordered" evidence="2">
    <location>
        <begin position="127"/>
        <end position="154"/>
    </location>
</feature>
<evidence type="ECO:0000256" key="2">
    <source>
        <dbReference type="SAM" id="MobiDB-lite"/>
    </source>
</evidence>
<sequence length="601" mass="64226">MTAVYSPGIDMTRQALLVGPRIGEAAPEGGRGTGAPRHHQSNVVSPLSLPAPIRLSFASALNPILPESFPSSSNPAAPDAVRSFLLPSSSSSSSSPPAFVRPAGVKYRSVSASPATRSRYYLNPHTSHVAARPSSAVSPPSSTGNRSATASDRSKALAMEADKMAWDAEKAGYQIQIEKLKESLQRAMLENEELRERLDDIINGDYVLDDELPQVEEGEGEGEKEGQQQHHSHDQLEEPRGRLTLSSSTFIPHDNIPGRAAVPPTTTCDRAIVETHLDTMTTPGGTKTSETTVSTTVFHSETLTQPAQQPTTPLGPASSDPEETMDVSTINPELEGIRLKASAIQRPTFAITLVSPPAEFRDDGIPGSKESDATNDQLTSPPRNTDLDWGVRKSSKAQTLHVLATAEAGRRKMHAGHTPNHSVSHFPIPVAEEVAEAALGAAQEAAEELAHQQQEDAEEKDGDDEKAQEGIAHEPREAGGEEDEEDKPLRGHLIAQSDGTPSVFLDEFTKKLQDISSGAEDGVPSVLKNLPIPHDRPAAVVGGRPEGICESPPHLHVLDEVEVDTEAEVPLKLKSTTNFGLPWGQLGTGSKKSTDLFTING</sequence>
<keyword evidence="4" id="KW-1185">Reference proteome</keyword>
<evidence type="ECO:0000256" key="1">
    <source>
        <dbReference type="SAM" id="Coils"/>
    </source>
</evidence>
<feature type="compositionally biased region" description="Basic and acidic residues" evidence="2">
    <location>
        <begin position="221"/>
        <end position="241"/>
    </location>
</feature>
<proteinExistence type="predicted"/>
<feature type="region of interest" description="Disordered" evidence="2">
    <location>
        <begin position="23"/>
        <end position="44"/>
    </location>
</feature>
<accession>A0AAD5WVD2</accession>
<feature type="region of interest" description="Disordered" evidence="2">
    <location>
        <begin position="358"/>
        <end position="393"/>
    </location>
</feature>
<name>A0AAD5WVD2_9PEZI</name>
<feature type="compositionally biased region" description="Basic and acidic residues" evidence="2">
    <location>
        <begin position="463"/>
        <end position="479"/>
    </location>
</feature>